<dbReference type="NCBIfam" id="NF047614">
    <property type="entry name" value="LIC11469_fam"/>
    <property type="match status" value="1"/>
</dbReference>
<dbReference type="PROSITE" id="PS51257">
    <property type="entry name" value="PROKAR_LIPOPROTEIN"/>
    <property type="match status" value="1"/>
</dbReference>
<dbReference type="EMBL" id="NPDT01000008">
    <property type="protein sequence ID" value="PJZ64703.1"/>
    <property type="molecule type" value="Genomic_DNA"/>
</dbReference>
<proteinExistence type="predicted"/>
<dbReference type="RefSeq" id="WP_100759854.1">
    <property type="nucleotide sequence ID" value="NZ_NPDT01000008.1"/>
</dbReference>
<name>A0A2M9Z8E4_9LEPT</name>
<sequence>MYKAFRFTIPCILLLFVSCGKEEGQAENFSLNLAGKKGGVPVRIEWIYKGLPGKMEIYELAAQRPVQLWDTNAVADLSLAPVSSKIEDSKLVLSPGETRKFALVYKNETKEKLHFFAAPHSVNPPEFGFGFKFKCLCVNHLFQVNPGQVWYRIVEIRTMPSWKSEPFGIVHTLVRVDPAQAKEWETPGEKSRSDE</sequence>
<protein>
    <recommendedName>
        <fullName evidence="3">Lipoprotein</fullName>
    </recommendedName>
</protein>
<reference evidence="1 2" key="1">
    <citation type="submission" date="2017-07" db="EMBL/GenBank/DDBJ databases">
        <title>Leptospira spp. isolated from tropical soils.</title>
        <authorList>
            <person name="Thibeaux R."/>
            <person name="Iraola G."/>
            <person name="Ferres I."/>
            <person name="Bierque E."/>
            <person name="Girault D."/>
            <person name="Soupe-Gilbert M.-E."/>
            <person name="Picardeau M."/>
            <person name="Goarant C."/>
        </authorList>
    </citation>
    <scope>NUCLEOTIDE SEQUENCE [LARGE SCALE GENOMIC DNA]</scope>
    <source>
        <strain evidence="1 2">FH2-C-A2</strain>
    </source>
</reference>
<evidence type="ECO:0008006" key="3">
    <source>
        <dbReference type="Google" id="ProtNLM"/>
    </source>
</evidence>
<evidence type="ECO:0000313" key="1">
    <source>
        <dbReference type="EMBL" id="PJZ64703.1"/>
    </source>
</evidence>
<gene>
    <name evidence="1" type="ORF">CH371_16390</name>
</gene>
<comment type="caution">
    <text evidence="1">The sequence shown here is derived from an EMBL/GenBank/DDBJ whole genome shotgun (WGS) entry which is preliminary data.</text>
</comment>
<evidence type="ECO:0000313" key="2">
    <source>
        <dbReference type="Proteomes" id="UP000231912"/>
    </source>
</evidence>
<dbReference type="AlphaFoldDB" id="A0A2M9Z8E4"/>
<dbReference type="Proteomes" id="UP000231912">
    <property type="component" value="Unassembled WGS sequence"/>
</dbReference>
<organism evidence="1 2">
    <name type="scientific">Leptospira wolffii</name>
    <dbReference type="NCBI Taxonomy" id="409998"/>
    <lineage>
        <taxon>Bacteria</taxon>
        <taxon>Pseudomonadati</taxon>
        <taxon>Spirochaetota</taxon>
        <taxon>Spirochaetia</taxon>
        <taxon>Leptospirales</taxon>
        <taxon>Leptospiraceae</taxon>
        <taxon>Leptospira</taxon>
    </lineage>
</organism>
<accession>A0A2M9Z8E4</accession>